<dbReference type="Gene3D" id="3.40.50.10860">
    <property type="entry name" value="Leucine Dehydrogenase, chain A, domain 1"/>
    <property type="match status" value="1"/>
</dbReference>
<dbReference type="CDD" id="cd00502">
    <property type="entry name" value="DHQase_I"/>
    <property type="match status" value="1"/>
</dbReference>
<evidence type="ECO:0000313" key="7">
    <source>
        <dbReference type="Proteomes" id="UP001157974"/>
    </source>
</evidence>
<dbReference type="SUPFAM" id="SSF53223">
    <property type="entry name" value="Aminoacid dehydrogenase-like, N-terminal domain"/>
    <property type="match status" value="1"/>
</dbReference>
<accession>A0AAV8V332</accession>
<dbReference type="SUPFAM" id="SSF51735">
    <property type="entry name" value="NAD(P)-binding Rossmann-fold domains"/>
    <property type="match status" value="1"/>
</dbReference>
<dbReference type="GO" id="GO:0003855">
    <property type="term" value="F:3-dehydroquinate dehydratase activity"/>
    <property type="evidence" value="ECO:0007669"/>
    <property type="project" value="InterPro"/>
</dbReference>
<feature type="domain" description="Quinate/shikimate 5-dehydrogenase/glutamyl-tRNA reductase" evidence="3">
    <location>
        <begin position="365"/>
        <end position="444"/>
    </location>
</feature>
<keyword evidence="2" id="KW-0704">Schiff base</keyword>
<feature type="domain" description="SDH C-terminal" evidence="5">
    <location>
        <begin position="493"/>
        <end position="523"/>
    </location>
</feature>
<feature type="domain" description="Shikimate dehydrogenase substrate binding N-terminal" evidence="4">
    <location>
        <begin position="232"/>
        <end position="312"/>
    </location>
</feature>
<evidence type="ECO:0000259" key="4">
    <source>
        <dbReference type="Pfam" id="PF08501"/>
    </source>
</evidence>
<reference evidence="6 7" key="1">
    <citation type="journal article" date="2023" name="Nat. Commun.">
        <title>Origin of minicircular mitochondrial genomes in red algae.</title>
        <authorList>
            <person name="Lee Y."/>
            <person name="Cho C.H."/>
            <person name="Lee Y.M."/>
            <person name="Park S.I."/>
            <person name="Yang J.H."/>
            <person name="West J.A."/>
            <person name="Bhattacharya D."/>
            <person name="Yoon H.S."/>
        </authorList>
    </citation>
    <scope>NUCLEOTIDE SEQUENCE [LARGE SCALE GENOMIC DNA]</scope>
    <source>
        <strain evidence="6 7">CCMP1338</strain>
        <tissue evidence="6">Whole cell</tissue>
    </source>
</reference>
<evidence type="ECO:0000259" key="5">
    <source>
        <dbReference type="Pfam" id="PF18317"/>
    </source>
</evidence>
<dbReference type="InterPro" id="IPR013785">
    <property type="entry name" value="Aldolase_TIM"/>
</dbReference>
<keyword evidence="1" id="KW-0456">Lyase</keyword>
<dbReference type="InterPro" id="IPR046346">
    <property type="entry name" value="Aminoacid_DH-like_N_sf"/>
</dbReference>
<dbReference type="Pfam" id="PF01488">
    <property type="entry name" value="Shikimate_DH"/>
    <property type="match status" value="1"/>
</dbReference>
<gene>
    <name evidence="6" type="ORF">NDN08_005814</name>
</gene>
<dbReference type="Gene3D" id="3.20.20.70">
    <property type="entry name" value="Aldolase class I"/>
    <property type="match status" value="1"/>
</dbReference>
<dbReference type="InterPro" id="IPR022893">
    <property type="entry name" value="Shikimate_DH_fam"/>
</dbReference>
<name>A0AAV8V332_9RHOD</name>
<dbReference type="InterPro" id="IPR036291">
    <property type="entry name" value="NAD(P)-bd_dom_sf"/>
</dbReference>
<dbReference type="AlphaFoldDB" id="A0AAV8V332"/>
<dbReference type="InterPro" id="IPR006151">
    <property type="entry name" value="Shikm_DH/Glu-tRNA_Rdtase"/>
</dbReference>
<dbReference type="NCBIfam" id="TIGR01093">
    <property type="entry name" value="aroD"/>
    <property type="match status" value="1"/>
</dbReference>
<dbReference type="GO" id="GO:0004764">
    <property type="term" value="F:shikimate 3-dehydrogenase (NADP+) activity"/>
    <property type="evidence" value="ECO:0007669"/>
    <property type="project" value="InterPro"/>
</dbReference>
<evidence type="ECO:0000313" key="6">
    <source>
        <dbReference type="EMBL" id="KAJ8909119.1"/>
    </source>
</evidence>
<dbReference type="HAMAP" id="MF_00222">
    <property type="entry name" value="Shikimate_DH_AroE"/>
    <property type="match status" value="1"/>
</dbReference>
<dbReference type="Pfam" id="PF01487">
    <property type="entry name" value="DHquinase_I"/>
    <property type="match status" value="1"/>
</dbReference>
<comment type="caution">
    <text evidence="6">The sequence shown here is derived from an EMBL/GenBank/DDBJ whole genome shotgun (WGS) entry which is preliminary data.</text>
</comment>
<keyword evidence="7" id="KW-1185">Reference proteome</keyword>
<evidence type="ECO:0008006" key="8">
    <source>
        <dbReference type="Google" id="ProtNLM"/>
    </source>
</evidence>
<dbReference type="HAMAP" id="MF_00214">
    <property type="entry name" value="AroD"/>
    <property type="match status" value="1"/>
</dbReference>
<dbReference type="Pfam" id="PF08501">
    <property type="entry name" value="Shikimate_dh_N"/>
    <property type="match status" value="1"/>
</dbReference>
<dbReference type="GO" id="GO:0009423">
    <property type="term" value="P:chorismate biosynthetic process"/>
    <property type="evidence" value="ECO:0007669"/>
    <property type="project" value="TreeGrafter"/>
</dbReference>
<dbReference type="InterPro" id="IPR013708">
    <property type="entry name" value="Shikimate_DH-bd_N"/>
</dbReference>
<proteinExistence type="inferred from homology"/>
<dbReference type="Pfam" id="PF18317">
    <property type="entry name" value="SDH_C"/>
    <property type="match status" value="1"/>
</dbReference>
<dbReference type="Gene3D" id="3.40.50.720">
    <property type="entry name" value="NAD(P)-binding Rossmann-like Domain"/>
    <property type="match status" value="1"/>
</dbReference>
<dbReference type="EMBL" id="JAMWBK010000001">
    <property type="protein sequence ID" value="KAJ8909119.1"/>
    <property type="molecule type" value="Genomic_DNA"/>
</dbReference>
<dbReference type="SUPFAM" id="SSF51569">
    <property type="entry name" value="Aldolase"/>
    <property type="match status" value="1"/>
</dbReference>
<protein>
    <recommendedName>
        <fullName evidence="8">Shikimate dehydrogenase (NADP(+))</fullName>
    </recommendedName>
</protein>
<dbReference type="PANTHER" id="PTHR21089">
    <property type="entry name" value="SHIKIMATE DEHYDROGENASE"/>
    <property type="match status" value="1"/>
</dbReference>
<organism evidence="6 7">
    <name type="scientific">Rhodosorus marinus</name>
    <dbReference type="NCBI Taxonomy" id="101924"/>
    <lineage>
        <taxon>Eukaryota</taxon>
        <taxon>Rhodophyta</taxon>
        <taxon>Stylonematophyceae</taxon>
        <taxon>Stylonematales</taxon>
        <taxon>Stylonemataceae</taxon>
        <taxon>Rhodosorus</taxon>
    </lineage>
</organism>
<dbReference type="InterPro" id="IPR041121">
    <property type="entry name" value="SDH_C"/>
</dbReference>
<dbReference type="FunFam" id="3.20.20.70:FF:000047">
    <property type="entry name" value="3-dehydroquinate dehydratase"/>
    <property type="match status" value="1"/>
</dbReference>
<dbReference type="InterPro" id="IPR001381">
    <property type="entry name" value="DHquinase_I"/>
</dbReference>
<sequence>MALVCVSITATSTGAAQAEIDIAESNEAEMVELRLDFLAEGENWESLVSYGKLPKIVTNRASWEGGNSDESEEVRLGKLIRALDIGADFIDVELKAAETYEQLIQGTPKKGLKILSYHDFEKTPSLEELSQIYAKMLEKGADLCKIAVTANDISDCARVLHVLQAATNPTIMLAMTERGMLTRLLAGKYGSMLTFCSTNSGKESAPGQIAVAELRSLYRFKSIENLTKVYGIIGNPVSHSMSPAIHNAAFKHRKVDAVYIPLLVDDVEKFLKSFDEFKFNGFSITIPHKEAALKCVDVVDEVAERIGAINTIVRLKDGRTKGYNTDWMAAIGAVERALLSLDPEYRRRQEAPLRIREDEGVERPLNGKHVVLVGAGGAARGMAFGAVERGAKALTIVNRTMERAEKLVGEMKSMGKPCECTAMSIAAFQAGEAGEFDVVMNSTSIGMHPNEGDTPVDSDLLSESMVVFDAVYNPRETRLLREAKDKGCVVVDGVEMFVGQALKQYELWTETKPPKSVMEDAVLRGLKLK</sequence>
<evidence type="ECO:0000259" key="3">
    <source>
        <dbReference type="Pfam" id="PF01488"/>
    </source>
</evidence>
<dbReference type="Proteomes" id="UP001157974">
    <property type="component" value="Unassembled WGS sequence"/>
</dbReference>
<dbReference type="CDD" id="cd01065">
    <property type="entry name" value="NAD_bind_Shikimate_DH"/>
    <property type="match status" value="1"/>
</dbReference>
<evidence type="ECO:0000256" key="1">
    <source>
        <dbReference type="ARBA" id="ARBA00023239"/>
    </source>
</evidence>
<dbReference type="GO" id="GO:0019632">
    <property type="term" value="P:shikimate metabolic process"/>
    <property type="evidence" value="ECO:0007669"/>
    <property type="project" value="TreeGrafter"/>
</dbReference>
<dbReference type="PANTHER" id="PTHR21089:SF1">
    <property type="entry name" value="BIFUNCTIONAL 3-DEHYDROQUINATE DEHYDRATASE_SHIKIMATE DEHYDROGENASE, CHLOROPLASTIC"/>
    <property type="match status" value="1"/>
</dbReference>
<evidence type="ECO:0000256" key="2">
    <source>
        <dbReference type="ARBA" id="ARBA00023270"/>
    </source>
</evidence>